<dbReference type="AlphaFoldDB" id="A0A8J6MZW6"/>
<keyword evidence="2" id="KW-0902">Two-component regulatory system</keyword>
<evidence type="ECO:0000256" key="5">
    <source>
        <dbReference type="ARBA" id="ARBA00023163"/>
    </source>
</evidence>
<dbReference type="PANTHER" id="PTHR48111">
    <property type="entry name" value="REGULATOR OF RPOS"/>
    <property type="match status" value="1"/>
</dbReference>
<evidence type="ECO:0000256" key="6">
    <source>
        <dbReference type="PROSITE-ProRule" id="PRU00169"/>
    </source>
</evidence>
<evidence type="ECO:0000256" key="1">
    <source>
        <dbReference type="ARBA" id="ARBA00022553"/>
    </source>
</evidence>
<dbReference type="PROSITE" id="PS50110">
    <property type="entry name" value="RESPONSE_REGULATORY"/>
    <property type="match status" value="1"/>
</dbReference>
<dbReference type="Pfam" id="PF00072">
    <property type="entry name" value="Response_reg"/>
    <property type="match status" value="1"/>
</dbReference>
<keyword evidence="7" id="KW-0175">Coiled coil</keyword>
<dbReference type="InterPro" id="IPR035965">
    <property type="entry name" value="PAS-like_dom_sf"/>
</dbReference>
<evidence type="ECO:0000259" key="8">
    <source>
        <dbReference type="PROSITE" id="PS50110"/>
    </source>
</evidence>
<dbReference type="PANTHER" id="PTHR48111:SF1">
    <property type="entry name" value="TWO-COMPONENT RESPONSE REGULATOR ORR33"/>
    <property type="match status" value="1"/>
</dbReference>
<dbReference type="GO" id="GO:0000156">
    <property type="term" value="F:phosphorelay response regulator activity"/>
    <property type="evidence" value="ECO:0007669"/>
    <property type="project" value="TreeGrafter"/>
</dbReference>
<dbReference type="CDD" id="cd00130">
    <property type="entry name" value="PAS"/>
    <property type="match status" value="1"/>
</dbReference>
<dbReference type="GO" id="GO:0005829">
    <property type="term" value="C:cytosol"/>
    <property type="evidence" value="ECO:0007669"/>
    <property type="project" value="TreeGrafter"/>
</dbReference>
<keyword evidence="1 6" id="KW-0597">Phosphoprotein</keyword>
<protein>
    <submittedName>
        <fullName evidence="10">Response regulator</fullName>
    </submittedName>
</protein>
<name>A0A8J6MZW6_9DELT</name>
<dbReference type="GO" id="GO:0006355">
    <property type="term" value="P:regulation of DNA-templated transcription"/>
    <property type="evidence" value="ECO:0007669"/>
    <property type="project" value="TreeGrafter"/>
</dbReference>
<proteinExistence type="predicted"/>
<reference evidence="10 11" key="1">
    <citation type="submission" date="2020-08" db="EMBL/GenBank/DDBJ databases">
        <title>Bridging the membrane lipid divide: bacteria of the FCB group superphylum have the potential to synthesize archaeal ether lipids.</title>
        <authorList>
            <person name="Villanueva L."/>
            <person name="Von Meijenfeldt F.A.B."/>
            <person name="Westbye A.B."/>
            <person name="Yadav S."/>
            <person name="Hopmans E.C."/>
            <person name="Dutilh B.E."/>
            <person name="Sinninghe Damste J.S."/>
        </authorList>
    </citation>
    <scope>NUCLEOTIDE SEQUENCE [LARGE SCALE GENOMIC DNA]</scope>
    <source>
        <strain evidence="10">NIOZ-UU27</strain>
    </source>
</reference>
<dbReference type="Gene3D" id="3.30.450.20">
    <property type="entry name" value="PAS domain"/>
    <property type="match status" value="1"/>
</dbReference>
<dbReference type="SUPFAM" id="SSF55785">
    <property type="entry name" value="PYP-like sensor domain (PAS domain)"/>
    <property type="match status" value="1"/>
</dbReference>
<feature type="domain" description="PAS" evidence="9">
    <location>
        <begin position="162"/>
        <end position="231"/>
    </location>
</feature>
<accession>A0A8J6MZW6</accession>
<dbReference type="InterPro" id="IPR001789">
    <property type="entry name" value="Sig_transdc_resp-reg_receiver"/>
</dbReference>
<dbReference type="GO" id="GO:0032993">
    <property type="term" value="C:protein-DNA complex"/>
    <property type="evidence" value="ECO:0007669"/>
    <property type="project" value="TreeGrafter"/>
</dbReference>
<dbReference type="PROSITE" id="PS50112">
    <property type="entry name" value="PAS"/>
    <property type="match status" value="1"/>
</dbReference>
<evidence type="ECO:0000256" key="4">
    <source>
        <dbReference type="ARBA" id="ARBA00023125"/>
    </source>
</evidence>
<dbReference type="InterPro" id="IPR011006">
    <property type="entry name" value="CheY-like_superfamily"/>
</dbReference>
<gene>
    <name evidence="10" type="ORF">H8E19_13255</name>
</gene>
<dbReference type="SUPFAM" id="SSF52172">
    <property type="entry name" value="CheY-like"/>
    <property type="match status" value="1"/>
</dbReference>
<evidence type="ECO:0000313" key="10">
    <source>
        <dbReference type="EMBL" id="MBC8178367.1"/>
    </source>
</evidence>
<dbReference type="GO" id="GO:0000976">
    <property type="term" value="F:transcription cis-regulatory region binding"/>
    <property type="evidence" value="ECO:0007669"/>
    <property type="project" value="TreeGrafter"/>
</dbReference>
<keyword evidence="3" id="KW-0805">Transcription regulation</keyword>
<evidence type="ECO:0000259" key="9">
    <source>
        <dbReference type="PROSITE" id="PS50112"/>
    </source>
</evidence>
<organism evidence="10 11">
    <name type="scientific">Candidatus Desulfacyla euxinica</name>
    <dbReference type="NCBI Taxonomy" id="2841693"/>
    <lineage>
        <taxon>Bacteria</taxon>
        <taxon>Deltaproteobacteria</taxon>
        <taxon>Candidatus Desulfacyla</taxon>
    </lineage>
</organism>
<sequence length="242" mass="27625">MKILIVDDELVTREKLRKIMDSFGQCIVAENGADALQIATSQDPPDLILLDIIMPEMDGYEVCKRLKAKKRTSNIPVIFITAKQDEDDEARGLGLGAVDYIRKPFSPSIVKARVQTHLELEKHRNRLEELVNERIVKLKKTNKEMQAEIVERKQAEEALRQSEERYYSIVQNSLNAIILYGQEEILFANEPFVNILGYGQEELQGMVVNDLLAPEIADEVAELRRQRLSGEIEKTAVYESKP</sequence>
<dbReference type="SMART" id="SM00091">
    <property type="entry name" value="PAS"/>
    <property type="match status" value="1"/>
</dbReference>
<evidence type="ECO:0000256" key="2">
    <source>
        <dbReference type="ARBA" id="ARBA00023012"/>
    </source>
</evidence>
<dbReference type="EMBL" id="JACNJD010000277">
    <property type="protein sequence ID" value="MBC8178367.1"/>
    <property type="molecule type" value="Genomic_DNA"/>
</dbReference>
<feature type="coiled-coil region" evidence="7">
    <location>
        <begin position="113"/>
        <end position="165"/>
    </location>
</feature>
<dbReference type="InterPro" id="IPR039420">
    <property type="entry name" value="WalR-like"/>
</dbReference>
<dbReference type="NCBIfam" id="TIGR00229">
    <property type="entry name" value="sensory_box"/>
    <property type="match status" value="1"/>
</dbReference>
<evidence type="ECO:0000313" key="11">
    <source>
        <dbReference type="Proteomes" id="UP000650524"/>
    </source>
</evidence>
<feature type="domain" description="Response regulatory" evidence="8">
    <location>
        <begin position="2"/>
        <end position="118"/>
    </location>
</feature>
<comment type="caution">
    <text evidence="10">The sequence shown here is derived from an EMBL/GenBank/DDBJ whole genome shotgun (WGS) entry which is preliminary data.</text>
</comment>
<keyword evidence="5" id="KW-0804">Transcription</keyword>
<evidence type="ECO:0000256" key="3">
    <source>
        <dbReference type="ARBA" id="ARBA00023015"/>
    </source>
</evidence>
<dbReference type="Pfam" id="PF13188">
    <property type="entry name" value="PAS_8"/>
    <property type="match status" value="1"/>
</dbReference>
<evidence type="ECO:0000256" key="7">
    <source>
        <dbReference type="SAM" id="Coils"/>
    </source>
</evidence>
<dbReference type="InterPro" id="IPR000014">
    <property type="entry name" value="PAS"/>
</dbReference>
<dbReference type="Proteomes" id="UP000650524">
    <property type="component" value="Unassembled WGS sequence"/>
</dbReference>
<feature type="modified residue" description="4-aspartylphosphate" evidence="6">
    <location>
        <position position="51"/>
    </location>
</feature>
<dbReference type="SMART" id="SM00448">
    <property type="entry name" value="REC"/>
    <property type="match status" value="1"/>
</dbReference>
<keyword evidence="4" id="KW-0238">DNA-binding</keyword>
<dbReference type="Gene3D" id="3.40.50.2300">
    <property type="match status" value="1"/>
</dbReference>